<protein>
    <submittedName>
        <fullName evidence="8">MFS transporter</fullName>
    </submittedName>
</protein>
<evidence type="ECO:0000256" key="3">
    <source>
        <dbReference type="ARBA" id="ARBA00022692"/>
    </source>
</evidence>
<proteinExistence type="predicted"/>
<reference evidence="8 9" key="1">
    <citation type="submission" date="2024-01" db="EMBL/GenBank/DDBJ databases">
        <title>Draft genome sequence of Gordonia sp. PKS22-38.</title>
        <authorList>
            <person name="Suphannarot A."/>
            <person name="Mingma R."/>
        </authorList>
    </citation>
    <scope>NUCLEOTIDE SEQUENCE [LARGE SCALE GENOMIC DNA]</scope>
    <source>
        <strain evidence="8 9">PKS22-38</strain>
    </source>
</reference>
<evidence type="ECO:0000256" key="5">
    <source>
        <dbReference type="ARBA" id="ARBA00023136"/>
    </source>
</evidence>
<dbReference type="InterPro" id="IPR050189">
    <property type="entry name" value="MFS_Efflux_Transporters"/>
</dbReference>
<feature type="domain" description="Major facilitator superfamily (MFS) profile" evidence="7">
    <location>
        <begin position="217"/>
        <end position="404"/>
    </location>
</feature>
<dbReference type="InterPro" id="IPR011701">
    <property type="entry name" value="MFS"/>
</dbReference>
<evidence type="ECO:0000259" key="7">
    <source>
        <dbReference type="PROSITE" id="PS50850"/>
    </source>
</evidence>
<dbReference type="InterPro" id="IPR036259">
    <property type="entry name" value="MFS_trans_sf"/>
</dbReference>
<feature type="transmembrane region" description="Helical" evidence="6">
    <location>
        <begin position="252"/>
        <end position="272"/>
    </location>
</feature>
<dbReference type="SUPFAM" id="SSF103473">
    <property type="entry name" value="MFS general substrate transporter"/>
    <property type="match status" value="1"/>
</dbReference>
<keyword evidence="9" id="KW-1185">Reference proteome</keyword>
<keyword evidence="4 6" id="KW-1133">Transmembrane helix</keyword>
<keyword evidence="3 6" id="KW-0812">Transmembrane</keyword>
<dbReference type="InterPro" id="IPR020846">
    <property type="entry name" value="MFS_dom"/>
</dbReference>
<feature type="transmembrane region" description="Helical" evidence="6">
    <location>
        <begin position="217"/>
        <end position="240"/>
    </location>
</feature>
<feature type="transmembrane region" description="Helical" evidence="6">
    <location>
        <begin position="88"/>
        <end position="107"/>
    </location>
</feature>
<evidence type="ECO:0000256" key="1">
    <source>
        <dbReference type="ARBA" id="ARBA00004651"/>
    </source>
</evidence>
<gene>
    <name evidence="8" type="ORF">V1Y59_01335</name>
</gene>
<evidence type="ECO:0000313" key="9">
    <source>
        <dbReference type="Proteomes" id="UP001335729"/>
    </source>
</evidence>
<dbReference type="RefSeq" id="WP_330503026.1">
    <property type="nucleotide sequence ID" value="NZ_JAZDUE010000001.1"/>
</dbReference>
<evidence type="ECO:0000256" key="6">
    <source>
        <dbReference type="SAM" id="Phobius"/>
    </source>
</evidence>
<feature type="transmembrane region" description="Helical" evidence="6">
    <location>
        <begin position="18"/>
        <end position="38"/>
    </location>
</feature>
<feature type="transmembrane region" description="Helical" evidence="6">
    <location>
        <begin position="144"/>
        <end position="166"/>
    </location>
</feature>
<dbReference type="EMBL" id="JAZDUE010000001">
    <property type="protein sequence ID" value="MEE4021705.1"/>
    <property type="molecule type" value="Genomic_DNA"/>
</dbReference>
<feature type="transmembrane region" description="Helical" evidence="6">
    <location>
        <begin position="172"/>
        <end position="189"/>
    </location>
</feature>
<accession>A0ABU7MMZ7</accession>
<dbReference type="PROSITE" id="PS50850">
    <property type="entry name" value="MFS"/>
    <property type="match status" value="1"/>
</dbReference>
<evidence type="ECO:0000313" key="8">
    <source>
        <dbReference type="EMBL" id="MEE4021705.1"/>
    </source>
</evidence>
<comment type="subcellular location">
    <subcellularLocation>
        <location evidence="1">Cell membrane</location>
        <topology evidence="1">Multi-pass membrane protein</topology>
    </subcellularLocation>
</comment>
<feature type="transmembrane region" description="Helical" evidence="6">
    <location>
        <begin position="58"/>
        <end position="76"/>
    </location>
</feature>
<dbReference type="Pfam" id="PF07690">
    <property type="entry name" value="MFS_1"/>
    <property type="match status" value="1"/>
</dbReference>
<dbReference type="PANTHER" id="PTHR43124">
    <property type="entry name" value="PURINE EFFLUX PUMP PBUE"/>
    <property type="match status" value="1"/>
</dbReference>
<name>A0ABU7MMZ7_9ACTN</name>
<dbReference type="PANTHER" id="PTHR43124:SF3">
    <property type="entry name" value="CHLORAMPHENICOL EFFLUX PUMP RV0191"/>
    <property type="match status" value="1"/>
</dbReference>
<feature type="transmembrane region" description="Helical" evidence="6">
    <location>
        <begin position="374"/>
        <end position="395"/>
    </location>
</feature>
<comment type="caution">
    <text evidence="8">The sequence shown here is derived from an EMBL/GenBank/DDBJ whole genome shotgun (WGS) entry which is preliminary data.</text>
</comment>
<organism evidence="8 9">
    <name type="scientific">Gordonia prachuapensis</name>
    <dbReference type="NCBI Taxonomy" id="3115651"/>
    <lineage>
        <taxon>Bacteria</taxon>
        <taxon>Bacillati</taxon>
        <taxon>Actinomycetota</taxon>
        <taxon>Actinomycetes</taxon>
        <taxon>Mycobacteriales</taxon>
        <taxon>Gordoniaceae</taxon>
        <taxon>Gordonia</taxon>
    </lineage>
</organism>
<dbReference type="Gene3D" id="1.20.1250.20">
    <property type="entry name" value="MFS general substrate transporter like domains"/>
    <property type="match status" value="1"/>
</dbReference>
<feature type="transmembrane region" description="Helical" evidence="6">
    <location>
        <begin position="284"/>
        <end position="304"/>
    </location>
</feature>
<keyword evidence="5 6" id="KW-0472">Membrane</keyword>
<sequence length="404" mass="41128">MSSDPYVPVTDRSIITTLWPVLCAAIVGLVPFTVYSTYLVPIADSVSADTAAVGTLRGLGGVAALVTAIVFAPLLIRWRPTTAAATSLVLLALAAVVGTIPALAALATFCLGIGVATAMLLPALLTTATSTYTDTRDGGRAATMVTSCQTLAAVMAAPVIGVLAVWTGWRGVLWVTAGLAILIALYLVIRFRSAEGAPASAIGYWAAFRRIRARPDLLALIGIAALRTASFMGYLAFLAARYDSRFDMSAGTFTLVWTLSGASFFVGNFYAGRWLRRIDTAGRTPAMTVVASLAAVVAAVLVVFTTDVLMVALGATVAMGVGHAVIAAQVTTLIAHRGGEVTATAYSLNAAGMSFGVFAGATIGGVGLSVGGSLGLGIALAVPVVVAGALVPVAMMDGTGPQRL</sequence>
<dbReference type="Proteomes" id="UP001335729">
    <property type="component" value="Unassembled WGS sequence"/>
</dbReference>
<evidence type="ECO:0000256" key="4">
    <source>
        <dbReference type="ARBA" id="ARBA00022989"/>
    </source>
</evidence>
<feature type="transmembrane region" description="Helical" evidence="6">
    <location>
        <begin position="310"/>
        <end position="334"/>
    </location>
</feature>
<evidence type="ECO:0000256" key="2">
    <source>
        <dbReference type="ARBA" id="ARBA00022475"/>
    </source>
</evidence>
<feature type="transmembrane region" description="Helical" evidence="6">
    <location>
        <begin position="346"/>
        <end position="368"/>
    </location>
</feature>
<feature type="transmembrane region" description="Helical" evidence="6">
    <location>
        <begin position="113"/>
        <end position="132"/>
    </location>
</feature>
<keyword evidence="2" id="KW-1003">Cell membrane</keyword>